<sequence>MSGLFWEREDARRSSAVLDNDAALETISSALSVSELQIEDAKKQQHEAPGVAAGIGTTPSADPELWAAIMASLEEQSKQRGRQLSRHLSDAAPDVAGRLRQQRSESVRCSAEGVTFFPAADPAEGGGDCGLVLPSFGGYPPSVRAAVLGQLCNSYLQNEAEQVGDGRGGWREAASCNTFCDLPLTHKQEGVINAVPGCTPQLVLATLGDGNCLSHACSLGVWGIHDRDSRLRAAIAQTMAHPAAGAQVRQRFERQLEANGIPAEAWAAEWGRELASLADSSTYLSDVHCYVLANVLRRPILIYSDETAAAAGLSGIYLPSLWPRPQEQCSRQPLSVLFGWSHFSLLLTIQGEGPASPPLLPLATRSGPLLPRFLSAAEQALLDQAASAGGSNGGGSGSNLNSSGGGNLNSSAGATAGIAGSSKAGSKGAGGGGKASSKDAELELLCLYMNAVRLYDGRLGVRLSEAPRPHVLVSLLGSVYVRQVHQEQQQDEQQEQVPNGKPQQGGAS</sequence>
<dbReference type="EMBL" id="JADXDR010000165">
    <property type="protein sequence ID" value="KAI7837067.1"/>
    <property type="molecule type" value="Genomic_DNA"/>
</dbReference>
<keyword evidence="4" id="KW-1185">Reference proteome</keyword>
<evidence type="ECO:0000313" key="4">
    <source>
        <dbReference type="Proteomes" id="UP001205105"/>
    </source>
</evidence>
<feature type="region of interest" description="Disordered" evidence="1">
    <location>
        <begin position="486"/>
        <end position="508"/>
    </location>
</feature>
<accession>A0AAD5H2K8</accession>
<protein>
    <recommendedName>
        <fullName evidence="2">OTU domain-containing protein</fullName>
    </recommendedName>
</protein>
<dbReference type="Gene3D" id="3.90.70.80">
    <property type="match status" value="1"/>
</dbReference>
<feature type="domain" description="OTU" evidence="2">
    <location>
        <begin position="201"/>
        <end position="349"/>
    </location>
</feature>
<gene>
    <name evidence="3" type="ORF">COHA_009066</name>
</gene>
<name>A0AAD5H2K8_9CHLO</name>
<dbReference type="Pfam" id="PF02338">
    <property type="entry name" value="OTU"/>
    <property type="match status" value="1"/>
</dbReference>
<organism evidence="3 4">
    <name type="scientific">Chlorella ohadii</name>
    <dbReference type="NCBI Taxonomy" id="2649997"/>
    <lineage>
        <taxon>Eukaryota</taxon>
        <taxon>Viridiplantae</taxon>
        <taxon>Chlorophyta</taxon>
        <taxon>core chlorophytes</taxon>
        <taxon>Trebouxiophyceae</taxon>
        <taxon>Chlorellales</taxon>
        <taxon>Chlorellaceae</taxon>
        <taxon>Chlorella clade</taxon>
        <taxon>Chlorella</taxon>
    </lineage>
</organism>
<evidence type="ECO:0000259" key="2">
    <source>
        <dbReference type="PROSITE" id="PS50802"/>
    </source>
</evidence>
<proteinExistence type="predicted"/>
<dbReference type="InterPro" id="IPR003323">
    <property type="entry name" value="OTU_dom"/>
</dbReference>
<comment type="caution">
    <text evidence="3">The sequence shown here is derived from an EMBL/GenBank/DDBJ whole genome shotgun (WGS) entry which is preliminary data.</text>
</comment>
<dbReference type="PROSITE" id="PS50802">
    <property type="entry name" value="OTU"/>
    <property type="match status" value="1"/>
</dbReference>
<evidence type="ECO:0000313" key="3">
    <source>
        <dbReference type="EMBL" id="KAI7837067.1"/>
    </source>
</evidence>
<reference evidence="3" key="1">
    <citation type="submission" date="2020-11" db="EMBL/GenBank/DDBJ databases">
        <title>Chlorella ohadii genome sequencing and assembly.</title>
        <authorList>
            <person name="Murik O."/>
            <person name="Treves H."/>
            <person name="Kedem I."/>
            <person name="Shotland Y."/>
            <person name="Kaplan A."/>
        </authorList>
    </citation>
    <scope>NUCLEOTIDE SEQUENCE</scope>
    <source>
        <strain evidence="3">1</strain>
    </source>
</reference>
<dbReference type="AlphaFoldDB" id="A0AAD5H2K8"/>
<dbReference type="CDD" id="cd22750">
    <property type="entry name" value="OTU_C64"/>
    <property type="match status" value="1"/>
</dbReference>
<dbReference type="Proteomes" id="UP001205105">
    <property type="component" value="Unassembled WGS sequence"/>
</dbReference>
<evidence type="ECO:0000256" key="1">
    <source>
        <dbReference type="SAM" id="MobiDB-lite"/>
    </source>
</evidence>